<dbReference type="AlphaFoldDB" id="A0AB39UTK2"/>
<organism evidence="2">
    <name type="scientific">Thermohahella caldifontis</name>
    <dbReference type="NCBI Taxonomy" id="3142973"/>
    <lineage>
        <taxon>Bacteria</taxon>
        <taxon>Pseudomonadati</taxon>
        <taxon>Pseudomonadota</taxon>
        <taxon>Gammaproteobacteria</taxon>
        <taxon>Oceanospirillales</taxon>
        <taxon>Hahellaceae</taxon>
        <taxon>Thermohahella</taxon>
    </lineage>
</organism>
<dbReference type="RefSeq" id="WP_369600347.1">
    <property type="nucleotide sequence ID" value="NZ_CP154858.1"/>
</dbReference>
<proteinExistence type="predicted"/>
<evidence type="ECO:0000256" key="1">
    <source>
        <dbReference type="SAM" id="Phobius"/>
    </source>
</evidence>
<sequence length="130" mass="14924">MISRFHVHIQSVRRQLAWLLPLVWLTWLVIPVFCAPHDSPDYSVEHSTLVSADGHVLHAQQAVTSCEDAGNQARPIPVNLFIVTSLLWLAFTLPDLLRYFRALGRQTRTIINLRWLHEPPVHLAKCTFLN</sequence>
<name>A0AB39UTK2_9GAMM</name>
<evidence type="ECO:0008006" key="3">
    <source>
        <dbReference type="Google" id="ProtNLM"/>
    </source>
</evidence>
<keyword evidence="1" id="KW-0812">Transmembrane</keyword>
<keyword evidence="1" id="KW-1133">Transmembrane helix</keyword>
<keyword evidence="1" id="KW-0472">Membrane</keyword>
<evidence type="ECO:0000313" key="2">
    <source>
        <dbReference type="EMBL" id="XDT71312.1"/>
    </source>
</evidence>
<accession>A0AB39UTK2</accession>
<protein>
    <recommendedName>
        <fullName evidence="3">DUF2946 domain-containing protein</fullName>
    </recommendedName>
</protein>
<dbReference type="KEGG" id="tcd:AAIA72_10900"/>
<gene>
    <name evidence="2" type="ORF">AAIA72_10900</name>
</gene>
<reference evidence="2" key="1">
    <citation type="submission" date="2024-05" db="EMBL/GenBank/DDBJ databases">
        <title>Genome sequencing of novel strain.</title>
        <authorList>
            <person name="Ganbat D."/>
            <person name="Ganbat S."/>
            <person name="Lee S.-J."/>
        </authorList>
    </citation>
    <scope>NUCLEOTIDE SEQUENCE</scope>
    <source>
        <strain evidence="2">SMD15-11</strain>
    </source>
</reference>
<dbReference type="EMBL" id="CP154858">
    <property type="protein sequence ID" value="XDT71312.1"/>
    <property type="molecule type" value="Genomic_DNA"/>
</dbReference>
<feature type="transmembrane region" description="Helical" evidence="1">
    <location>
        <begin position="80"/>
        <end position="100"/>
    </location>
</feature>